<dbReference type="GO" id="GO:0016301">
    <property type="term" value="F:kinase activity"/>
    <property type="evidence" value="ECO:0007669"/>
    <property type="project" value="UniProtKB-KW"/>
</dbReference>
<dbReference type="VEuPathDB" id="TriTrypDB:TCDM_07432"/>
<feature type="region of interest" description="Disordered" evidence="1">
    <location>
        <begin position="202"/>
        <end position="225"/>
    </location>
</feature>
<comment type="caution">
    <text evidence="2">The sequence shown here is derived from an EMBL/GenBank/DDBJ whole genome shotgun (WGS) entry which is preliminary data.</text>
</comment>
<protein>
    <submittedName>
        <fullName evidence="2">Putative target of rapamycin (TOR) kinase 1</fullName>
    </submittedName>
</protein>
<evidence type="ECO:0000313" key="2">
    <source>
        <dbReference type="EMBL" id="PWU99940.1"/>
    </source>
</evidence>
<proteinExistence type="predicted"/>
<organism evidence="2 3">
    <name type="scientific">Trypanosoma cruzi</name>
    <dbReference type="NCBI Taxonomy" id="5693"/>
    <lineage>
        <taxon>Eukaryota</taxon>
        <taxon>Discoba</taxon>
        <taxon>Euglenozoa</taxon>
        <taxon>Kinetoplastea</taxon>
        <taxon>Metakinetoplastina</taxon>
        <taxon>Trypanosomatida</taxon>
        <taxon>Trypanosomatidae</taxon>
        <taxon>Trypanosoma</taxon>
        <taxon>Schizotrypanum</taxon>
    </lineage>
</organism>
<dbReference type="VEuPathDB" id="TriTrypDB:TcCL_Unassigned00762"/>
<dbReference type="Proteomes" id="UP000246078">
    <property type="component" value="Unassembled WGS sequence"/>
</dbReference>
<feature type="region of interest" description="Disordered" evidence="1">
    <location>
        <begin position="1"/>
        <end position="22"/>
    </location>
</feature>
<accession>A0A2V2VUK5</accession>
<dbReference type="VEuPathDB" id="TriTrypDB:TcYC6_0102470"/>
<reference evidence="2 3" key="1">
    <citation type="journal article" date="2018" name="Microb. Genom.">
        <title>Expanding an expanded genome: long-read sequencing of Trypanosoma cruzi.</title>
        <authorList>
            <person name="Berna L."/>
            <person name="Rodriguez M."/>
            <person name="Chiribao M.L."/>
            <person name="Parodi-Talice A."/>
            <person name="Pita S."/>
            <person name="Rijo G."/>
            <person name="Alvarez-Valin F."/>
            <person name="Robello C."/>
        </authorList>
    </citation>
    <scope>NUCLEOTIDE SEQUENCE [LARGE SCALE GENOMIC DNA]</scope>
    <source>
        <strain evidence="2 3">TCC</strain>
    </source>
</reference>
<sequence>MPRGGRHAGGAHTAPNGIQGQPRNSPDYYFGNCGLTTVAHSLWAAPPLVCDDVWIDNIRIAGSKSDSTSWEAQVLCNADGRHATKDEDRESGATRYIFLWVRFDHTHRAVSLSDKFFRSVCAMPSLKSLTIAGVELWRHVFCTRLPFLVRRLCEYYFFIKAVRRRLSALNRGLCRGNPRRTFRHQQLVWARDCDTSSRIIVSESSSPRKGHRPPSSRTHRSMDGEPFSFQTPATLNLPEENGRENLFLSCRPRHARCS</sequence>
<dbReference type="EMBL" id="PRFC01000213">
    <property type="protein sequence ID" value="PWU99940.1"/>
    <property type="molecule type" value="Genomic_DNA"/>
</dbReference>
<keyword evidence="2" id="KW-0418">Kinase</keyword>
<evidence type="ECO:0000313" key="3">
    <source>
        <dbReference type="Proteomes" id="UP000246078"/>
    </source>
</evidence>
<dbReference type="VEuPathDB" id="TriTrypDB:TcG_05437"/>
<dbReference type="VEuPathDB" id="TriTrypDB:C4B63_38g246"/>
<evidence type="ECO:0000256" key="1">
    <source>
        <dbReference type="SAM" id="MobiDB-lite"/>
    </source>
</evidence>
<keyword evidence="2" id="KW-0808">Transferase</keyword>
<dbReference type="VEuPathDB" id="TriTrypDB:C3747_213g19"/>
<feature type="compositionally biased region" description="Basic residues" evidence="1">
    <location>
        <begin position="208"/>
        <end position="219"/>
    </location>
</feature>
<dbReference type="VEuPathDB" id="TriTrypDB:TcBrA4_0074090"/>
<name>A0A2V2VUK5_TRYCR</name>
<dbReference type="AlphaFoldDB" id="A0A2V2VUK5"/>
<gene>
    <name evidence="2" type="ORF">C3747_213g19</name>
</gene>